<evidence type="ECO:0000256" key="2">
    <source>
        <dbReference type="ARBA" id="ARBA00022692"/>
    </source>
</evidence>
<evidence type="ECO:0000313" key="7">
    <source>
        <dbReference type="Proteomes" id="UP000626109"/>
    </source>
</evidence>
<comment type="subcellular location">
    <subcellularLocation>
        <location evidence="1">Membrane</location>
        <topology evidence="1">Multi-pass membrane protein</topology>
    </subcellularLocation>
</comment>
<feature type="transmembrane region" description="Helical" evidence="5">
    <location>
        <begin position="119"/>
        <end position="141"/>
    </location>
</feature>
<feature type="transmembrane region" description="Helical" evidence="5">
    <location>
        <begin position="168"/>
        <end position="187"/>
    </location>
</feature>
<evidence type="ECO:0000256" key="4">
    <source>
        <dbReference type="ARBA" id="ARBA00023136"/>
    </source>
</evidence>
<dbReference type="Pfam" id="PF03619">
    <property type="entry name" value="Solute_trans_a"/>
    <property type="match status" value="1"/>
</dbReference>
<gene>
    <name evidence="6" type="ORF">PGLA2088_LOCUS2679</name>
</gene>
<feature type="transmembrane region" description="Helical" evidence="5">
    <location>
        <begin position="238"/>
        <end position="261"/>
    </location>
</feature>
<accession>A0A813HY70</accession>
<protein>
    <recommendedName>
        <fullName evidence="8">Transmembrane protein 184C</fullName>
    </recommendedName>
</protein>
<dbReference type="SMART" id="SM01417">
    <property type="entry name" value="Solute_trans_a"/>
    <property type="match status" value="1"/>
</dbReference>
<reference evidence="6" key="1">
    <citation type="submission" date="2021-02" db="EMBL/GenBank/DDBJ databases">
        <authorList>
            <person name="Dougan E. K."/>
            <person name="Rhodes N."/>
            <person name="Thang M."/>
            <person name="Chan C."/>
        </authorList>
    </citation>
    <scope>NUCLEOTIDE SEQUENCE</scope>
</reference>
<dbReference type="GO" id="GO:0016020">
    <property type="term" value="C:membrane"/>
    <property type="evidence" value="ECO:0007669"/>
    <property type="project" value="UniProtKB-SubCell"/>
</dbReference>
<dbReference type="InterPro" id="IPR005178">
    <property type="entry name" value="Ostalpha/TMEM184C"/>
</dbReference>
<feature type="transmembrane region" description="Helical" evidence="5">
    <location>
        <begin position="79"/>
        <end position="99"/>
    </location>
</feature>
<evidence type="ECO:0008006" key="8">
    <source>
        <dbReference type="Google" id="ProtNLM"/>
    </source>
</evidence>
<feature type="transmembrane region" description="Helical" evidence="5">
    <location>
        <begin position="207"/>
        <end position="226"/>
    </location>
</feature>
<keyword evidence="4 5" id="KW-0472">Membrane</keyword>
<keyword evidence="3 5" id="KW-1133">Transmembrane helix</keyword>
<evidence type="ECO:0000256" key="3">
    <source>
        <dbReference type="ARBA" id="ARBA00022989"/>
    </source>
</evidence>
<evidence type="ECO:0000313" key="6">
    <source>
        <dbReference type="EMBL" id="CAE8644022.1"/>
    </source>
</evidence>
<evidence type="ECO:0000256" key="1">
    <source>
        <dbReference type="ARBA" id="ARBA00004141"/>
    </source>
</evidence>
<sequence length="405" mass="45070">MFLLRSPHEDTVVVDSHLDGHLSPFEIAVSLFGRVASLGQVYNEAQMVGARCAALACVLSAYSVTQHLRRNAHPRIRRAIVGIILLVPVYSLDACVGLYKSSFNVPSRVVREAYEAFALLAFMHLVHLCTGKPPIGLNLVLRRNSCLWHDPAETPEDARRTRLVTSGICQYALLCGVLTPAVALISWCSGRYHEGRFSYNDAYPYCAALQLVSQSIALWCMVQLLVQTREQLVPVRPMVKFMCIKLLIFATWVQSIMILILENLSSLGRISLWIETEQHQTVKHWWDPTGLFDTTQIVTHRTDAWHREDVRGYVGSGLGSFLLCVEMVAFAILQRYAYPSSEWDPKEPNYAASYLVLSPSAAVHQPLLARDSSLQGEGDHKVAAWHASGVTSAPPEEGLLNSDVS</sequence>
<organism evidence="6 7">
    <name type="scientific">Polarella glacialis</name>
    <name type="common">Dinoflagellate</name>
    <dbReference type="NCBI Taxonomy" id="89957"/>
    <lineage>
        <taxon>Eukaryota</taxon>
        <taxon>Sar</taxon>
        <taxon>Alveolata</taxon>
        <taxon>Dinophyceae</taxon>
        <taxon>Suessiales</taxon>
        <taxon>Suessiaceae</taxon>
        <taxon>Polarella</taxon>
    </lineage>
</organism>
<dbReference type="PANTHER" id="PTHR23423">
    <property type="entry name" value="ORGANIC SOLUTE TRANSPORTER-RELATED"/>
    <property type="match status" value="1"/>
</dbReference>
<dbReference type="Proteomes" id="UP000626109">
    <property type="component" value="Unassembled WGS sequence"/>
</dbReference>
<evidence type="ECO:0000256" key="5">
    <source>
        <dbReference type="SAM" id="Phobius"/>
    </source>
</evidence>
<name>A0A813HY70_POLGL</name>
<proteinExistence type="predicted"/>
<comment type="caution">
    <text evidence="6">The sequence shown here is derived from an EMBL/GenBank/DDBJ whole genome shotgun (WGS) entry which is preliminary data.</text>
</comment>
<dbReference type="EMBL" id="CAJNNW010002222">
    <property type="protein sequence ID" value="CAE8644022.1"/>
    <property type="molecule type" value="Genomic_DNA"/>
</dbReference>
<dbReference type="AlphaFoldDB" id="A0A813HY70"/>
<keyword evidence="2 5" id="KW-0812">Transmembrane</keyword>